<dbReference type="AlphaFoldDB" id="A0A369JR51"/>
<feature type="compositionally biased region" description="Polar residues" evidence="1">
    <location>
        <begin position="47"/>
        <end position="61"/>
    </location>
</feature>
<reference evidence="2" key="1">
    <citation type="submission" date="2018-04" db="EMBL/GenBank/DDBJ databases">
        <title>Whole genome sequencing of Hypsizygus marmoreus.</title>
        <authorList>
            <person name="Choi I.-G."/>
            <person name="Min B."/>
            <person name="Kim J.-G."/>
            <person name="Kim S."/>
            <person name="Oh Y.-L."/>
            <person name="Kong W.-S."/>
            <person name="Park H."/>
            <person name="Jeong J."/>
            <person name="Song E.-S."/>
        </authorList>
    </citation>
    <scope>NUCLEOTIDE SEQUENCE [LARGE SCALE GENOMIC DNA]</scope>
    <source>
        <strain evidence="2">51987-8</strain>
    </source>
</reference>
<accession>A0A369JR51</accession>
<feature type="region of interest" description="Disordered" evidence="1">
    <location>
        <begin position="1"/>
        <end position="67"/>
    </location>
</feature>
<evidence type="ECO:0000313" key="2">
    <source>
        <dbReference type="EMBL" id="RDB23812.1"/>
    </source>
</evidence>
<feature type="region of interest" description="Disordered" evidence="1">
    <location>
        <begin position="300"/>
        <end position="331"/>
    </location>
</feature>
<sequence length="364" mass="39747">MFRTGSPYSPFFTSGLLSEPQPCSPEEESSRSASLDPPLGPRRGSLPTDSPARSPSSTDGSSAFYFTLQPKRDTQEFRSFLSLDLAESNSLRSASLKRKASSRAEKSFTMFSQIPEVTFNTRLAPPPRTSVRLRLSRDSLRTIPSPKPAPSMTLPAVPVPKHQTTPSSSSSIPSTPPRLPSIAISPSLGLTLERASQSAPSLIISRTTAPSLVYALPPKRESTSSVSTRARKVNRSHALARLEGRSNSTRHKPMAKPIERNFMSMSDDEDDSDLEAEPPRITLSAVLEPEDVVLPPPSAVRLQGSRSAPISGSFPSLTTSRSSSSRKRRTSKEWFPLKSFIDLQSDEEMSGWSWRSFIEVASVS</sequence>
<name>A0A369JR51_HYPMA</name>
<dbReference type="OrthoDB" id="3260393at2759"/>
<proteinExistence type="predicted"/>
<organism evidence="2 3">
    <name type="scientific">Hypsizygus marmoreus</name>
    <name type="common">White beech mushroom</name>
    <name type="synonym">Agaricus marmoreus</name>
    <dbReference type="NCBI Taxonomy" id="39966"/>
    <lineage>
        <taxon>Eukaryota</taxon>
        <taxon>Fungi</taxon>
        <taxon>Dikarya</taxon>
        <taxon>Basidiomycota</taxon>
        <taxon>Agaricomycotina</taxon>
        <taxon>Agaricomycetes</taxon>
        <taxon>Agaricomycetidae</taxon>
        <taxon>Agaricales</taxon>
        <taxon>Tricholomatineae</taxon>
        <taxon>Lyophyllaceae</taxon>
        <taxon>Hypsizygus</taxon>
    </lineage>
</organism>
<dbReference type="InParanoid" id="A0A369JR51"/>
<protein>
    <submittedName>
        <fullName evidence="2">Uncharacterized protein</fullName>
    </submittedName>
</protein>
<keyword evidence="3" id="KW-1185">Reference proteome</keyword>
<evidence type="ECO:0000313" key="3">
    <source>
        <dbReference type="Proteomes" id="UP000076154"/>
    </source>
</evidence>
<dbReference type="Proteomes" id="UP000076154">
    <property type="component" value="Unassembled WGS sequence"/>
</dbReference>
<feature type="compositionally biased region" description="Low complexity" evidence="1">
    <location>
        <begin position="164"/>
        <end position="173"/>
    </location>
</feature>
<dbReference type="EMBL" id="LUEZ02000046">
    <property type="protein sequence ID" value="RDB23812.1"/>
    <property type="molecule type" value="Genomic_DNA"/>
</dbReference>
<comment type="caution">
    <text evidence="2">The sequence shown here is derived from an EMBL/GenBank/DDBJ whole genome shotgun (WGS) entry which is preliminary data.</text>
</comment>
<gene>
    <name evidence="2" type="ORF">Hypma_009079</name>
</gene>
<feature type="region of interest" description="Disordered" evidence="1">
    <location>
        <begin position="137"/>
        <end position="179"/>
    </location>
</feature>
<evidence type="ECO:0000256" key="1">
    <source>
        <dbReference type="SAM" id="MobiDB-lite"/>
    </source>
</evidence>
<dbReference type="STRING" id="39966.A0A369JR51"/>
<feature type="compositionally biased region" description="Low complexity" evidence="1">
    <location>
        <begin position="311"/>
        <end position="323"/>
    </location>
</feature>